<feature type="compositionally biased region" description="Pro residues" evidence="1">
    <location>
        <begin position="384"/>
        <end position="404"/>
    </location>
</feature>
<gene>
    <name evidence="3" type="ORF">IPN02_13895</name>
</gene>
<comment type="caution">
    <text evidence="3">The sequence shown here is derived from an EMBL/GenBank/DDBJ whole genome shotgun (WGS) entry which is preliminary data.</text>
</comment>
<feature type="compositionally biased region" description="Pro residues" evidence="1">
    <location>
        <begin position="446"/>
        <end position="461"/>
    </location>
</feature>
<evidence type="ECO:0000256" key="2">
    <source>
        <dbReference type="SAM" id="Phobius"/>
    </source>
</evidence>
<evidence type="ECO:0000313" key="3">
    <source>
        <dbReference type="EMBL" id="MBK9297895.1"/>
    </source>
</evidence>
<keyword evidence="2" id="KW-0812">Transmembrane</keyword>
<dbReference type="InterPro" id="IPR035168">
    <property type="entry name" value="DUF5317"/>
</dbReference>
<feature type="transmembrane region" description="Helical" evidence="2">
    <location>
        <begin position="54"/>
        <end position="76"/>
    </location>
</feature>
<feature type="transmembrane region" description="Helical" evidence="2">
    <location>
        <begin position="153"/>
        <end position="176"/>
    </location>
</feature>
<feature type="compositionally biased region" description="Basic and acidic residues" evidence="1">
    <location>
        <begin position="273"/>
        <end position="285"/>
    </location>
</feature>
<organism evidence="3 4">
    <name type="scientific">Candidatus Neomicrothrix subdominans</name>
    <dbReference type="NCBI Taxonomy" id="2954438"/>
    <lineage>
        <taxon>Bacteria</taxon>
        <taxon>Bacillati</taxon>
        <taxon>Actinomycetota</taxon>
        <taxon>Acidimicrobiia</taxon>
        <taxon>Acidimicrobiales</taxon>
        <taxon>Microthrixaceae</taxon>
        <taxon>Candidatus Neomicrothrix</taxon>
    </lineage>
</organism>
<dbReference type="Proteomes" id="UP000727993">
    <property type="component" value="Unassembled WGS sequence"/>
</dbReference>
<keyword evidence="2" id="KW-1133">Transmembrane helix</keyword>
<dbReference type="AlphaFoldDB" id="A0A936NDD2"/>
<proteinExistence type="predicted"/>
<feature type="transmembrane region" description="Helical" evidence="2">
    <location>
        <begin position="83"/>
        <end position="102"/>
    </location>
</feature>
<sequence length="528" mass="54037">MSALLALLPVLLAILLGIGIGLIGGGNIGNLLQWRPAAWEVAVGAIVVQVVADAFGWTGVFPFVLGLASVAALVYVAWMNRRVGGMVLVAVGLAMNLVPMLVNGGTPVSTDAMVSSGAMTKAEVGTVELTGPRHLATSEDLVTPLGAVIPLPFGLVISFGDLIALVGVTLVTQAILRRRQVRIGGPAPPKRSPRVTLATYQEALETLGQGPADNTHGVEVEHVSMGSSGNVRPVPMRTADAPAQLDMVGTQVEGMSGSDSIDDDGSVIVHRVSRSERKADPDPASRPRRRVVPTQGDIRPAPSGLGPDTGESAVVDLEPLPPREADPGPDTMGDDADLPPGWSRAVDSRQTSEPWPDGDPAPTPAPTPAPAPVPASAPDLLAPTPAPAPAPEPAPAPAPAPPTISAPAPTAAPAEVTASRPEPGTRPGGVRRRPTMNPTPATVAPPVEPAAPPPEPPPEPTVEPEVPDDSTLTAEHEALKTQSTPAVVPEDSSPGRWRVPASARGRRPTRDAESSSGSDDDPSPADGS</sequence>
<dbReference type="EMBL" id="JADJZA010000007">
    <property type="protein sequence ID" value="MBK9297895.1"/>
    <property type="molecule type" value="Genomic_DNA"/>
</dbReference>
<keyword evidence="2" id="KW-0472">Membrane</keyword>
<feature type="compositionally biased region" description="Acidic residues" evidence="1">
    <location>
        <begin position="518"/>
        <end position="528"/>
    </location>
</feature>
<accession>A0A936NDD2</accession>
<reference evidence="3 4" key="1">
    <citation type="submission" date="2020-10" db="EMBL/GenBank/DDBJ databases">
        <title>Connecting structure to function with the recovery of over 1000 high-quality activated sludge metagenome-assembled genomes encoding full-length rRNA genes using long-read sequencing.</title>
        <authorList>
            <person name="Singleton C.M."/>
            <person name="Petriglieri F."/>
            <person name="Kristensen J.M."/>
            <person name="Kirkegaard R.H."/>
            <person name="Michaelsen T.Y."/>
            <person name="Andersen M.H."/>
            <person name="Karst S.M."/>
            <person name="Dueholm M.S."/>
            <person name="Nielsen P.H."/>
            <person name="Albertsen M."/>
        </authorList>
    </citation>
    <scope>NUCLEOTIDE SEQUENCE [LARGE SCALE GENOMIC DNA]</scope>
    <source>
        <strain evidence="3">Lyne_18-Q3-R50-59_MAXAC.006</strain>
    </source>
</reference>
<dbReference type="Pfam" id="PF17248">
    <property type="entry name" value="DUF5317"/>
    <property type="match status" value="1"/>
</dbReference>
<feature type="compositionally biased region" description="Pro residues" evidence="1">
    <location>
        <begin position="357"/>
        <end position="375"/>
    </location>
</feature>
<feature type="region of interest" description="Disordered" evidence="1">
    <location>
        <begin position="272"/>
        <end position="528"/>
    </location>
</feature>
<name>A0A936NDD2_9ACTN</name>
<evidence type="ECO:0000256" key="1">
    <source>
        <dbReference type="SAM" id="MobiDB-lite"/>
    </source>
</evidence>
<evidence type="ECO:0000313" key="4">
    <source>
        <dbReference type="Proteomes" id="UP000727993"/>
    </source>
</evidence>
<feature type="compositionally biased region" description="Low complexity" evidence="1">
    <location>
        <begin position="405"/>
        <end position="422"/>
    </location>
</feature>
<protein>
    <submittedName>
        <fullName evidence="3">DUF5317 domain-containing protein</fullName>
    </submittedName>
</protein>